<evidence type="ECO:0000256" key="1">
    <source>
        <dbReference type="SAM" id="MobiDB-lite"/>
    </source>
</evidence>
<feature type="region of interest" description="Disordered" evidence="1">
    <location>
        <begin position="151"/>
        <end position="174"/>
    </location>
</feature>
<accession>A0A0M3I3S9</accession>
<dbReference type="AlphaFoldDB" id="A0A0M3I3S9"/>
<organism evidence="2 3">
    <name type="scientific">Ascaris lumbricoides</name>
    <name type="common">Giant roundworm</name>
    <dbReference type="NCBI Taxonomy" id="6252"/>
    <lineage>
        <taxon>Eukaryota</taxon>
        <taxon>Metazoa</taxon>
        <taxon>Ecdysozoa</taxon>
        <taxon>Nematoda</taxon>
        <taxon>Chromadorea</taxon>
        <taxon>Rhabditida</taxon>
        <taxon>Spirurina</taxon>
        <taxon>Ascaridomorpha</taxon>
        <taxon>Ascaridoidea</taxon>
        <taxon>Ascarididae</taxon>
        <taxon>Ascaris</taxon>
    </lineage>
</organism>
<feature type="compositionally biased region" description="Basic and acidic residues" evidence="1">
    <location>
        <begin position="54"/>
        <end position="73"/>
    </location>
</feature>
<feature type="region of interest" description="Disordered" evidence="1">
    <location>
        <begin position="33"/>
        <end position="73"/>
    </location>
</feature>
<protein>
    <submittedName>
        <fullName evidence="3">Uncharacterized protein</fullName>
    </submittedName>
</protein>
<dbReference type="WBParaSite" id="ALUE_0001134101-mRNA-1">
    <property type="protein sequence ID" value="ALUE_0001134101-mRNA-1"/>
    <property type="gene ID" value="ALUE_0001134101"/>
</dbReference>
<proteinExistence type="predicted"/>
<evidence type="ECO:0000313" key="3">
    <source>
        <dbReference type="WBParaSite" id="ALUE_0001134101-mRNA-1"/>
    </source>
</evidence>
<sequence length="371" mass="42051">MEESVASSDGSSRCCPSECERGIYSCIDFTAKEKNHRKSPSTNDSGRGSQGRLCIDEEHPNDTPGRERNERRETVAVIERPPLKAYMNELSKSGQLRRTISCPQLGLNLRIYHEISRRAISMRNRMHSCDTESGEDEDDFQCSLRDVGRQISDAERSTHPCPQSPRSEKSEEAEGIIEGEDIKFAERMLRDSSPLSAADFLLEKRLQMRALVMRRQQETNTKPLVKSSTDMGIHVSSANRQSASSFPAPPAESMNEANRIDDMNKNDEVATKLETMALGEVDSRSMSTHASEEFEEDDNNSTTLDHYLPFLSVSILVCDDARSESRKTRFSLDCSYFYCLIRREMNTSKSSRTADGPVYCLKRKHWISYLN</sequence>
<feature type="region of interest" description="Disordered" evidence="1">
    <location>
        <begin position="281"/>
        <end position="300"/>
    </location>
</feature>
<name>A0A0M3I3S9_ASCLU</name>
<keyword evidence="2" id="KW-1185">Reference proteome</keyword>
<evidence type="ECO:0000313" key="2">
    <source>
        <dbReference type="Proteomes" id="UP000036681"/>
    </source>
</evidence>
<dbReference type="Proteomes" id="UP000036681">
    <property type="component" value="Unplaced"/>
</dbReference>
<reference evidence="3" key="1">
    <citation type="submission" date="2017-02" db="UniProtKB">
        <authorList>
            <consortium name="WormBaseParasite"/>
        </authorList>
    </citation>
    <scope>IDENTIFICATION</scope>
</reference>